<dbReference type="eggNOG" id="ENOG502QTB0">
    <property type="taxonomic scope" value="Eukaryota"/>
</dbReference>
<protein>
    <submittedName>
        <fullName evidence="2">4-alpha-hydroxytetrahydrobiopterin dehydratase, putative</fullName>
    </submittedName>
</protein>
<feature type="region of interest" description="Disordered" evidence="1">
    <location>
        <begin position="194"/>
        <end position="222"/>
    </location>
</feature>
<dbReference type="VEuPathDB" id="TriTrypDB:LPAL13_240023700"/>
<dbReference type="KEGG" id="lpan:LPMP_241640"/>
<feature type="compositionally biased region" description="Basic and acidic residues" evidence="1">
    <location>
        <begin position="240"/>
        <end position="253"/>
    </location>
</feature>
<evidence type="ECO:0000256" key="1">
    <source>
        <dbReference type="SAM" id="MobiDB-lite"/>
    </source>
</evidence>
<dbReference type="AlphaFoldDB" id="A0A088SAX3"/>
<name>A0A088SAX3_LEIPA</name>
<reference evidence="2 3" key="1">
    <citation type="journal article" date="2015" name="Sci. Rep.">
        <title>The genome of Leishmania panamensis: insights into genomics of the L. (Viannia) subgenus.</title>
        <authorList>
            <person name="Llanes A."/>
            <person name="Restrepo C.M."/>
            <person name="Vecchio G.D."/>
            <person name="Anguizola F.J."/>
            <person name="Lleonart R."/>
        </authorList>
    </citation>
    <scope>NUCLEOTIDE SEQUENCE [LARGE SCALE GENOMIC DNA]</scope>
    <source>
        <strain evidence="2 3">MHOM/PA/94/PSC-1</strain>
    </source>
</reference>
<dbReference type="EMBL" id="CP009393">
    <property type="protein sequence ID" value="AIN98796.1"/>
    <property type="molecule type" value="Genomic_DNA"/>
</dbReference>
<sequence length="274" mass="32455">MLRPTHLSRLVTSGTVAVTPSCWTTKPAGWYLVPSSILPETEELRVSKRFDFLNHCAQYLFLGQVMALAEEVKCFPRLEWFYTELSFSLPPTKEAEVLANYMNDQERLRCGLRNHSEGGTSSSDILWSKELKERVQRRAEEDFCWLLTKDQRKTEKFLQETFIQWHHRADYLVTRKSREKREFREDLTLQKVIQQGQERKRRMQRRRSRDEERQEAIKSGRESEWDSFTHDVLPRELREALDRESDGMEDVRLSRAGTATGGWSRSMRSHPNLR</sequence>
<evidence type="ECO:0000313" key="2">
    <source>
        <dbReference type="EMBL" id="AIN98796.1"/>
    </source>
</evidence>
<evidence type="ECO:0000313" key="3">
    <source>
        <dbReference type="Proteomes" id="UP000063063"/>
    </source>
</evidence>
<dbReference type="RefSeq" id="XP_010699503.1">
    <property type="nucleotide sequence ID" value="XM_010701201.1"/>
</dbReference>
<dbReference type="GeneID" id="22575573"/>
<feature type="compositionally biased region" description="Basic and acidic residues" evidence="1">
    <location>
        <begin position="208"/>
        <end position="222"/>
    </location>
</feature>
<proteinExistence type="predicted"/>
<organism evidence="2 3">
    <name type="scientific">Leishmania panamensis</name>
    <dbReference type="NCBI Taxonomy" id="5679"/>
    <lineage>
        <taxon>Eukaryota</taxon>
        <taxon>Discoba</taxon>
        <taxon>Euglenozoa</taxon>
        <taxon>Kinetoplastea</taxon>
        <taxon>Metakinetoplastina</taxon>
        <taxon>Trypanosomatida</taxon>
        <taxon>Trypanosomatidae</taxon>
        <taxon>Leishmaniinae</taxon>
        <taxon>Leishmania</taxon>
        <taxon>Leishmania guyanensis species complex</taxon>
    </lineage>
</organism>
<dbReference type="Proteomes" id="UP000063063">
    <property type="component" value="Chromosome 24"/>
</dbReference>
<feature type="region of interest" description="Disordered" evidence="1">
    <location>
        <begin position="240"/>
        <end position="274"/>
    </location>
</feature>
<dbReference type="VEuPathDB" id="TriTrypDB:LPMP_241640"/>
<dbReference type="OrthoDB" id="275152at2759"/>
<accession>A0A088SAX3</accession>
<keyword evidence="3" id="KW-1185">Reference proteome</keyword>
<gene>
    <name evidence="2" type="ORF">LPMP_241640</name>
</gene>